<evidence type="ECO:0000256" key="3">
    <source>
        <dbReference type="ARBA" id="ARBA00022837"/>
    </source>
</evidence>
<feature type="region of interest" description="Disordered" evidence="4">
    <location>
        <begin position="211"/>
        <end position="318"/>
    </location>
</feature>
<feature type="compositionally biased region" description="Basic and acidic residues" evidence="4">
    <location>
        <begin position="233"/>
        <end position="243"/>
    </location>
</feature>
<evidence type="ECO:0000256" key="4">
    <source>
        <dbReference type="SAM" id="MobiDB-lite"/>
    </source>
</evidence>
<keyword evidence="2" id="KW-0677">Repeat</keyword>
<feature type="region of interest" description="Disordered" evidence="4">
    <location>
        <begin position="66"/>
        <end position="100"/>
    </location>
</feature>
<dbReference type="EMBL" id="JAKCXM010000055">
    <property type="protein sequence ID" value="KAJ0404843.1"/>
    <property type="molecule type" value="Genomic_DNA"/>
</dbReference>
<feature type="compositionally biased region" description="Basic residues" evidence="4">
    <location>
        <begin position="212"/>
        <end position="231"/>
    </location>
</feature>
<dbReference type="Proteomes" id="UP001209570">
    <property type="component" value="Unassembled WGS sequence"/>
</dbReference>
<proteinExistence type="inferred from homology"/>
<dbReference type="GO" id="GO:0043226">
    <property type="term" value="C:organelle"/>
    <property type="evidence" value="ECO:0007669"/>
    <property type="project" value="UniProtKB-ARBA"/>
</dbReference>
<dbReference type="Pfam" id="PF13499">
    <property type="entry name" value="EF-hand_7"/>
    <property type="match status" value="1"/>
</dbReference>
<dbReference type="Gene3D" id="1.10.238.10">
    <property type="entry name" value="EF-hand"/>
    <property type="match status" value="1"/>
</dbReference>
<feature type="region of interest" description="Disordered" evidence="4">
    <location>
        <begin position="1"/>
        <end position="48"/>
    </location>
</feature>
<feature type="compositionally biased region" description="Low complexity" evidence="4">
    <location>
        <begin position="244"/>
        <end position="259"/>
    </location>
</feature>
<comment type="caution">
    <text evidence="6">The sequence shown here is derived from an EMBL/GenBank/DDBJ whole genome shotgun (WGS) entry which is preliminary data.</text>
</comment>
<evidence type="ECO:0000313" key="7">
    <source>
        <dbReference type="Proteomes" id="UP001209570"/>
    </source>
</evidence>
<sequence length="472" mass="50509">MAAPSSPRLFSVAPTAMPATSFSSVTDPTIHRLGWRSPRAPDAPIRPSRKLTTRFGSMLRYDLLGPPNVSRPASPHRAATAPATALAAPSSRPYPSPSPAAAAATADAVAALRATNLEELKWFQHRWLDKHGKNSHLKELREKMALLRRWFESLDADGSGAVGVNELEDPLVSVGLARTRDEVQHLIDDVDKDGSGEVTFDEFLTLMSPTKPKSRRAAAARRRAPLHHAKSRVLADRARDAQAKAKALAQAQAQAQAQAHARGPGQTRRGSPRHRRRRSSAFEDSGADDDPSDDLVPPMRRMSVGAPGRAPPGASGPASNAVVKLFEDLQSGKLGDLAIPFPVLITAYRRRMLLNAHMAEDPTARRLGSSVLQALECSRREAALQQQDTGGGGNAAAARRSSVSSSPSSYLKHYVSTAEAASAVVESSSRGSTPNRELAPEGSRPRRRSSTANRGEPSSLVLAKDVSLLPTL</sequence>
<evidence type="ECO:0000259" key="5">
    <source>
        <dbReference type="PROSITE" id="PS50222"/>
    </source>
</evidence>
<dbReference type="GO" id="GO:0005509">
    <property type="term" value="F:calcium ion binding"/>
    <property type="evidence" value="ECO:0007669"/>
    <property type="project" value="InterPro"/>
</dbReference>
<dbReference type="PROSITE" id="PS00018">
    <property type="entry name" value="EF_HAND_1"/>
    <property type="match status" value="2"/>
</dbReference>
<protein>
    <recommendedName>
        <fullName evidence="5">EF-hand domain-containing protein</fullName>
    </recommendedName>
</protein>
<accession>A0AAD5LLB4</accession>
<dbReference type="PROSITE" id="PS50222">
    <property type="entry name" value="EF_HAND_2"/>
    <property type="match status" value="2"/>
</dbReference>
<evidence type="ECO:0000256" key="1">
    <source>
        <dbReference type="ARBA" id="ARBA00005253"/>
    </source>
</evidence>
<name>A0AAD5LLB4_PYTIN</name>
<dbReference type="InterPro" id="IPR052591">
    <property type="entry name" value="CML21-like"/>
</dbReference>
<feature type="compositionally biased region" description="Low complexity" evidence="4">
    <location>
        <begin position="395"/>
        <end position="408"/>
    </location>
</feature>
<gene>
    <name evidence="6" type="ORF">P43SY_007925</name>
</gene>
<feature type="domain" description="EF-hand" evidence="5">
    <location>
        <begin position="142"/>
        <end position="177"/>
    </location>
</feature>
<feature type="region of interest" description="Disordered" evidence="4">
    <location>
        <begin position="383"/>
        <end position="408"/>
    </location>
</feature>
<dbReference type="FunFam" id="1.10.238.10:FF:000178">
    <property type="entry name" value="Calmodulin-2 A"/>
    <property type="match status" value="1"/>
</dbReference>
<evidence type="ECO:0000313" key="6">
    <source>
        <dbReference type="EMBL" id="KAJ0404843.1"/>
    </source>
</evidence>
<feature type="compositionally biased region" description="Low complexity" evidence="4">
    <location>
        <begin position="305"/>
        <end position="318"/>
    </location>
</feature>
<keyword evidence="3" id="KW-0106">Calcium</keyword>
<feature type="compositionally biased region" description="Low complexity" evidence="4">
    <location>
        <begin position="70"/>
        <end position="91"/>
    </location>
</feature>
<dbReference type="CDD" id="cd00051">
    <property type="entry name" value="EFh"/>
    <property type="match status" value="1"/>
</dbReference>
<dbReference type="AlphaFoldDB" id="A0AAD5LLB4"/>
<feature type="region of interest" description="Disordered" evidence="4">
    <location>
        <begin position="424"/>
        <end position="472"/>
    </location>
</feature>
<organism evidence="6 7">
    <name type="scientific">Pythium insidiosum</name>
    <name type="common">Pythiosis disease agent</name>
    <dbReference type="NCBI Taxonomy" id="114742"/>
    <lineage>
        <taxon>Eukaryota</taxon>
        <taxon>Sar</taxon>
        <taxon>Stramenopiles</taxon>
        <taxon>Oomycota</taxon>
        <taxon>Peronosporomycetes</taxon>
        <taxon>Pythiales</taxon>
        <taxon>Pythiaceae</taxon>
        <taxon>Pythium</taxon>
    </lineage>
</organism>
<feature type="compositionally biased region" description="Polar residues" evidence="4">
    <location>
        <begin position="18"/>
        <end position="27"/>
    </location>
</feature>
<dbReference type="InterPro" id="IPR011992">
    <property type="entry name" value="EF-hand-dom_pair"/>
</dbReference>
<comment type="similarity">
    <text evidence="1">Belongs to the centrin family.</text>
</comment>
<feature type="compositionally biased region" description="Basic residues" evidence="4">
    <location>
        <begin position="270"/>
        <end position="279"/>
    </location>
</feature>
<keyword evidence="7" id="KW-1185">Reference proteome</keyword>
<evidence type="ECO:0000256" key="2">
    <source>
        <dbReference type="ARBA" id="ARBA00022737"/>
    </source>
</evidence>
<dbReference type="SUPFAM" id="SSF47473">
    <property type="entry name" value="EF-hand"/>
    <property type="match status" value="1"/>
</dbReference>
<dbReference type="SMART" id="SM00054">
    <property type="entry name" value="EFh"/>
    <property type="match status" value="2"/>
</dbReference>
<dbReference type="InterPro" id="IPR018247">
    <property type="entry name" value="EF_Hand_1_Ca_BS"/>
</dbReference>
<reference evidence="6" key="1">
    <citation type="submission" date="2021-12" db="EMBL/GenBank/DDBJ databases">
        <title>Prjna785345.</title>
        <authorList>
            <person name="Rujirawat T."/>
            <person name="Krajaejun T."/>
        </authorList>
    </citation>
    <scope>NUCLEOTIDE SEQUENCE</scope>
    <source>
        <strain evidence="6">Pi057C3</strain>
    </source>
</reference>
<feature type="domain" description="EF-hand" evidence="5">
    <location>
        <begin position="178"/>
        <end position="213"/>
    </location>
</feature>
<dbReference type="PANTHER" id="PTHR23064">
    <property type="entry name" value="TROPONIN"/>
    <property type="match status" value="1"/>
</dbReference>
<dbReference type="InterPro" id="IPR002048">
    <property type="entry name" value="EF_hand_dom"/>
</dbReference>